<feature type="domain" description="Arc-like DNA binding" evidence="1">
    <location>
        <begin position="5"/>
        <end position="40"/>
    </location>
</feature>
<dbReference type="Proteomes" id="UP000244178">
    <property type="component" value="Unassembled WGS sequence"/>
</dbReference>
<proteinExistence type="predicted"/>
<organism evidence="2 3">
    <name type="scientific">Pseudomonas protegens</name>
    <dbReference type="NCBI Taxonomy" id="380021"/>
    <lineage>
        <taxon>Bacteria</taxon>
        <taxon>Pseudomonadati</taxon>
        <taxon>Pseudomonadota</taxon>
        <taxon>Gammaproteobacteria</taxon>
        <taxon>Pseudomonadales</taxon>
        <taxon>Pseudomonadaceae</taxon>
        <taxon>Pseudomonas</taxon>
    </lineage>
</organism>
<comment type="caution">
    <text evidence="2">The sequence shown here is derived from an EMBL/GenBank/DDBJ whole genome shotgun (WGS) entry which is preliminary data.</text>
</comment>
<dbReference type="SUPFAM" id="SSF47598">
    <property type="entry name" value="Ribbon-helix-helix"/>
    <property type="match status" value="1"/>
</dbReference>
<dbReference type="AlphaFoldDB" id="A0A2T6GB42"/>
<gene>
    <name evidence="2" type="ORF">C5U62_32130</name>
</gene>
<accession>A0A2T6GB42</accession>
<reference evidence="2 3" key="1">
    <citation type="submission" date="2018-03" db="EMBL/GenBank/DDBJ databases">
        <title>Draft genome sequence of the plant growth promoting rhizobacterium Pseudomonas protegens strain BNJ-SS-45 isolated from wheat (Triticum aestivum) rhizosphere.</title>
        <authorList>
            <person name="Bajpai A."/>
            <person name="Shende K."/>
            <person name="Meena N."/>
            <person name="Upadhyayula S.R."/>
            <person name="Suravajhala P."/>
            <person name="Medicherla K.M."/>
            <person name="Johri B.N."/>
        </authorList>
    </citation>
    <scope>NUCLEOTIDE SEQUENCE [LARGE SCALE GENOMIC DNA]</scope>
    <source>
        <strain evidence="2 3">BNJ-SS-45</strain>
    </source>
</reference>
<evidence type="ECO:0000313" key="2">
    <source>
        <dbReference type="EMBL" id="PUA41375.1"/>
    </source>
</evidence>
<protein>
    <submittedName>
        <fullName evidence="2">DNA-binding protein</fullName>
    </submittedName>
</protein>
<keyword evidence="2" id="KW-0238">DNA-binding</keyword>
<dbReference type="InterPro" id="IPR010985">
    <property type="entry name" value="Ribbon_hlx_hlx"/>
</dbReference>
<dbReference type="Gene3D" id="1.10.1220.10">
    <property type="entry name" value="Met repressor-like"/>
    <property type="match status" value="1"/>
</dbReference>
<dbReference type="InterPro" id="IPR005569">
    <property type="entry name" value="Arc_DNA-bd_dom"/>
</dbReference>
<dbReference type="RefSeq" id="WP_108546516.1">
    <property type="nucleotide sequence ID" value="NZ_PYJM01000014.1"/>
</dbReference>
<dbReference type="Pfam" id="PF03869">
    <property type="entry name" value="Arc"/>
    <property type="match status" value="1"/>
</dbReference>
<dbReference type="InterPro" id="IPR013321">
    <property type="entry name" value="Arc_rbn_hlx_hlx"/>
</dbReference>
<name>A0A2T6GB42_9PSED</name>
<evidence type="ECO:0000313" key="3">
    <source>
        <dbReference type="Proteomes" id="UP000244178"/>
    </source>
</evidence>
<dbReference type="EMBL" id="PYJM01000014">
    <property type="protein sequence ID" value="PUA41375.1"/>
    <property type="molecule type" value="Genomic_DNA"/>
</dbReference>
<evidence type="ECO:0000259" key="1">
    <source>
        <dbReference type="Pfam" id="PF03869"/>
    </source>
</evidence>
<dbReference type="GO" id="GO:0006355">
    <property type="term" value="P:regulation of DNA-templated transcription"/>
    <property type="evidence" value="ECO:0007669"/>
    <property type="project" value="InterPro"/>
</dbReference>
<sequence>MPTPKEDKFVIRFPAGMRENIRLAARHNGRSMNTELIFRFKHYDQLSRDLERAHQVIDSLLELTALSSNDIQERH</sequence>
<dbReference type="GO" id="GO:0003677">
    <property type="term" value="F:DNA binding"/>
    <property type="evidence" value="ECO:0007669"/>
    <property type="project" value="UniProtKB-KW"/>
</dbReference>